<comment type="caution">
    <text evidence="9">The sequence shown here is derived from an EMBL/GenBank/DDBJ whole genome shotgun (WGS) entry which is preliminary data.</text>
</comment>
<comment type="similarity">
    <text evidence="2 7">Belongs to the ExbD/TolR family.</text>
</comment>
<keyword evidence="7" id="KW-0813">Transport</keyword>
<keyword evidence="5 8" id="KW-1133">Transmembrane helix</keyword>
<keyword evidence="6 8" id="KW-0472">Membrane</keyword>
<dbReference type="Gene3D" id="3.30.420.270">
    <property type="match status" value="1"/>
</dbReference>
<evidence type="ECO:0000256" key="2">
    <source>
        <dbReference type="ARBA" id="ARBA00005811"/>
    </source>
</evidence>
<dbReference type="InterPro" id="IPR003400">
    <property type="entry name" value="ExbD"/>
</dbReference>
<sequence>MPSQVFKRGPTAPEMNITPLIDVVFLLIVFFMIVSNIVTHQAVEMFVPDLDDSQAQVIPEEGRVIVNVAPQAFTRATRAADPLRFSGSARMVQVANQSYAMHDLAGVTASLERAVERNPEVEVVLRADRAIYYSEVQPVMDAITAAGVNRVNLVSFDPVQ</sequence>
<accession>A0ABV4U3J1</accession>
<feature type="transmembrane region" description="Helical" evidence="8">
    <location>
        <begin position="20"/>
        <end position="38"/>
    </location>
</feature>
<evidence type="ECO:0000256" key="1">
    <source>
        <dbReference type="ARBA" id="ARBA00004162"/>
    </source>
</evidence>
<evidence type="ECO:0000256" key="3">
    <source>
        <dbReference type="ARBA" id="ARBA00022475"/>
    </source>
</evidence>
<protein>
    <submittedName>
        <fullName evidence="9">ExbD/TolR family protein</fullName>
    </submittedName>
</protein>
<evidence type="ECO:0000256" key="5">
    <source>
        <dbReference type="ARBA" id="ARBA00022989"/>
    </source>
</evidence>
<gene>
    <name evidence="9" type="ORF">ACERK3_03420</name>
</gene>
<dbReference type="Pfam" id="PF02472">
    <property type="entry name" value="ExbD"/>
    <property type="match status" value="1"/>
</dbReference>
<keyword evidence="4 7" id="KW-0812">Transmembrane</keyword>
<keyword evidence="3" id="KW-1003">Cell membrane</keyword>
<organism evidence="9 10">
    <name type="scientific">Natronomicrosphaera hydrolytica</name>
    <dbReference type="NCBI Taxonomy" id="3242702"/>
    <lineage>
        <taxon>Bacteria</taxon>
        <taxon>Pseudomonadati</taxon>
        <taxon>Planctomycetota</taxon>
        <taxon>Phycisphaerae</taxon>
        <taxon>Phycisphaerales</taxon>
        <taxon>Phycisphaeraceae</taxon>
        <taxon>Natronomicrosphaera</taxon>
    </lineage>
</organism>
<evidence type="ECO:0000256" key="6">
    <source>
        <dbReference type="ARBA" id="ARBA00023136"/>
    </source>
</evidence>
<evidence type="ECO:0000256" key="7">
    <source>
        <dbReference type="RuleBase" id="RU003879"/>
    </source>
</evidence>
<name>A0ABV4U3J1_9BACT</name>
<keyword evidence="10" id="KW-1185">Reference proteome</keyword>
<keyword evidence="7" id="KW-0653">Protein transport</keyword>
<dbReference type="EMBL" id="JBGUBD010000002">
    <property type="protein sequence ID" value="MFA9477341.1"/>
    <property type="molecule type" value="Genomic_DNA"/>
</dbReference>
<evidence type="ECO:0000256" key="4">
    <source>
        <dbReference type="ARBA" id="ARBA00022692"/>
    </source>
</evidence>
<dbReference type="PANTHER" id="PTHR30558">
    <property type="entry name" value="EXBD MEMBRANE COMPONENT OF PMF-DRIVEN MACROMOLECULE IMPORT SYSTEM"/>
    <property type="match status" value="1"/>
</dbReference>
<evidence type="ECO:0000256" key="8">
    <source>
        <dbReference type="SAM" id="Phobius"/>
    </source>
</evidence>
<dbReference type="Proteomes" id="UP001575105">
    <property type="component" value="Unassembled WGS sequence"/>
</dbReference>
<evidence type="ECO:0000313" key="9">
    <source>
        <dbReference type="EMBL" id="MFA9477341.1"/>
    </source>
</evidence>
<comment type="subcellular location">
    <subcellularLocation>
        <location evidence="1">Cell membrane</location>
        <topology evidence="1">Single-pass membrane protein</topology>
    </subcellularLocation>
    <subcellularLocation>
        <location evidence="7">Cell membrane</location>
        <topology evidence="7">Single-pass type II membrane protein</topology>
    </subcellularLocation>
</comment>
<reference evidence="9 10" key="1">
    <citation type="submission" date="2024-08" db="EMBL/GenBank/DDBJ databases">
        <title>Whole-genome sequencing of halo(alkali)philic microorganisms from hypersaline lakes.</title>
        <authorList>
            <person name="Sorokin D.Y."/>
            <person name="Merkel A.Y."/>
            <person name="Messina E."/>
            <person name="Yakimov M."/>
        </authorList>
    </citation>
    <scope>NUCLEOTIDE SEQUENCE [LARGE SCALE GENOMIC DNA]</scope>
    <source>
        <strain evidence="9 10">AB-hyl4</strain>
    </source>
</reference>
<proteinExistence type="inferred from homology"/>
<dbReference type="RefSeq" id="WP_425344266.1">
    <property type="nucleotide sequence ID" value="NZ_JBGUBD010000002.1"/>
</dbReference>
<evidence type="ECO:0000313" key="10">
    <source>
        <dbReference type="Proteomes" id="UP001575105"/>
    </source>
</evidence>